<name>A0A8F5BWW0_9CREN</name>
<evidence type="ECO:0000313" key="4">
    <source>
        <dbReference type="Proteomes" id="UP000693941"/>
    </source>
</evidence>
<evidence type="ECO:0000256" key="1">
    <source>
        <dbReference type="SAM" id="MobiDB-lite"/>
    </source>
</evidence>
<accession>A0A8F5BWW0</accession>
<dbReference type="RefSeq" id="WP_218258517.1">
    <property type="nucleotide sequence ID" value="NZ_CP077713.1"/>
</dbReference>
<feature type="region of interest" description="Disordered" evidence="1">
    <location>
        <begin position="1"/>
        <end position="36"/>
    </location>
</feature>
<dbReference type="EMBL" id="CP077713">
    <property type="protein sequence ID" value="QXJ36089.1"/>
    <property type="molecule type" value="Genomic_DNA"/>
</dbReference>
<evidence type="ECO:0000313" key="5">
    <source>
        <dbReference type="Proteomes" id="UP000694036"/>
    </source>
</evidence>
<proteinExistence type="predicted"/>
<keyword evidence="5" id="KW-1185">Reference proteome</keyword>
<dbReference type="GeneID" id="65564080"/>
<evidence type="ECO:0000313" key="3">
    <source>
        <dbReference type="EMBL" id="QXJ36089.1"/>
    </source>
</evidence>
<reference evidence="2 5" key="1">
    <citation type="journal article" date="2021" name="Environ. Microbiol.">
        <title>New insights into the diversity and evolution of the archaeal mobilome from three complete genomes of Saccharolobus shibatae.</title>
        <authorList>
            <person name="Medvedeva S."/>
            <person name="Brandt D."/>
            <person name="Cvirkaite-Krupovic V."/>
            <person name="Liu Y."/>
            <person name="Severinov K."/>
            <person name="Ishino S."/>
            <person name="Ishino Y."/>
            <person name="Prangishvili D."/>
            <person name="Kalinowski J."/>
            <person name="Krupovic M."/>
        </authorList>
    </citation>
    <scope>NUCLEOTIDE SEQUENCE</scope>
    <source>
        <strain evidence="2">BEU9</strain>
        <strain evidence="3 5">S38A</strain>
    </source>
</reference>
<protein>
    <submittedName>
        <fullName evidence="2">Uncharacterized protein</fullName>
    </submittedName>
</protein>
<evidence type="ECO:0000313" key="2">
    <source>
        <dbReference type="EMBL" id="QXJ32958.1"/>
    </source>
</evidence>
<dbReference type="Proteomes" id="UP000694036">
    <property type="component" value="Chromosome"/>
</dbReference>
<dbReference type="AlphaFoldDB" id="A0A8F5BWW0"/>
<dbReference type="EMBL" id="CP077715">
    <property type="protein sequence ID" value="QXJ32958.1"/>
    <property type="molecule type" value="Genomic_DNA"/>
</dbReference>
<organism evidence="2 4">
    <name type="scientific">Saccharolobus shibatae</name>
    <dbReference type="NCBI Taxonomy" id="2286"/>
    <lineage>
        <taxon>Archaea</taxon>
        <taxon>Thermoproteota</taxon>
        <taxon>Thermoprotei</taxon>
        <taxon>Sulfolobales</taxon>
        <taxon>Sulfolobaceae</taxon>
        <taxon>Saccharolobus</taxon>
    </lineage>
</organism>
<dbReference type="Proteomes" id="UP000693941">
    <property type="component" value="Chromosome"/>
</dbReference>
<feature type="compositionally biased region" description="Basic and acidic residues" evidence="1">
    <location>
        <begin position="1"/>
        <end position="23"/>
    </location>
</feature>
<sequence>MPRRKKNEEEKVASEKNSKEDMKKKRSSSSKKSEKYVDPDKVLDEYLDEVVNALGISYLNLSREDLKEVLREPFAMAVGEVKTKPKVSTIINRLRAMGDRLMEIISYKLLRLYDIEKLSEDQLEFIVTYGKGGLIPIMDKLYKECLKRNKKDLIDLLRVTWSMLANVLRSPIKCPRCEFDSVMPDLTCRICGYTLSMKELKNIIHVIDILQDFLRMDKDGFNEILKSGFFYYTSEGPIPPSRFRPSQGQIYFEVILNKEEKSKLESISRSILPGS</sequence>
<gene>
    <name evidence="2" type="ORF">J5U21_02615</name>
    <name evidence="3" type="ORF">J5U22_02642</name>
</gene>